<keyword evidence="1" id="KW-1133">Transmembrane helix</keyword>
<dbReference type="SUPFAM" id="SSF54523">
    <property type="entry name" value="Pili subunits"/>
    <property type="match status" value="1"/>
</dbReference>
<dbReference type="Pfam" id="PF07963">
    <property type="entry name" value="N_methyl"/>
    <property type="match status" value="1"/>
</dbReference>
<gene>
    <name evidence="2" type="ORF">CWI75_14210</name>
</gene>
<keyword evidence="1" id="KW-0472">Membrane</keyword>
<comment type="caution">
    <text evidence="2">The sequence shown here is derived from an EMBL/GenBank/DDBJ whole genome shotgun (WGS) entry which is preliminary data.</text>
</comment>
<dbReference type="InterPro" id="IPR031982">
    <property type="entry name" value="PilE-like"/>
</dbReference>
<dbReference type="InterPro" id="IPR045584">
    <property type="entry name" value="Pilin-like"/>
</dbReference>
<evidence type="ECO:0000313" key="3">
    <source>
        <dbReference type="Proteomes" id="UP000234845"/>
    </source>
</evidence>
<dbReference type="Proteomes" id="UP000234845">
    <property type="component" value="Unassembled WGS sequence"/>
</dbReference>
<dbReference type="InterPro" id="IPR012902">
    <property type="entry name" value="N_methyl_site"/>
</dbReference>
<keyword evidence="1" id="KW-0812">Transmembrane</keyword>
<accession>A0A2N5XZQ2</accession>
<dbReference type="Gene3D" id="3.30.700.10">
    <property type="entry name" value="Glycoprotein, Type 4 Pilin"/>
    <property type="match status" value="1"/>
</dbReference>
<sequence>MSSATKARDQRHHQNGVTLIELMVVVLIVGLLLVLMLPAYQGQVRKAGRTVAQAELFRLLARQEEFFVNNRQYAAAFNDLGMTADTAYRIDDGGAQVATGGIYLITLLMEVSGRGFSLSATPVGSQALDTVCGTLQVTSTGIKSATGPGQATQCW</sequence>
<keyword evidence="3" id="KW-1185">Reference proteome</keyword>
<dbReference type="OrthoDB" id="5296638at2"/>
<protein>
    <recommendedName>
        <fullName evidence="4">Pilus assembly protein PilE</fullName>
    </recommendedName>
</protein>
<proteinExistence type="predicted"/>
<evidence type="ECO:0000256" key="1">
    <source>
        <dbReference type="SAM" id="Phobius"/>
    </source>
</evidence>
<evidence type="ECO:0000313" key="2">
    <source>
        <dbReference type="EMBL" id="PLW81621.1"/>
    </source>
</evidence>
<evidence type="ECO:0008006" key="4">
    <source>
        <dbReference type="Google" id="ProtNLM"/>
    </source>
</evidence>
<dbReference type="Pfam" id="PF16732">
    <property type="entry name" value="ComP_DUS"/>
    <property type="match status" value="1"/>
</dbReference>
<dbReference type="AlphaFoldDB" id="A0A2N5XZQ2"/>
<dbReference type="NCBIfam" id="TIGR02532">
    <property type="entry name" value="IV_pilin_GFxxxE"/>
    <property type="match status" value="1"/>
</dbReference>
<reference evidence="3" key="1">
    <citation type="submission" date="2017-11" db="EMBL/GenBank/DDBJ databases">
        <title>The draft genome sequence of Chromatocurvus sp. F02.</title>
        <authorList>
            <person name="Du Z.-J."/>
            <person name="Chang Y.-Q."/>
        </authorList>
    </citation>
    <scope>NUCLEOTIDE SEQUENCE [LARGE SCALE GENOMIC DNA]</scope>
    <source>
        <strain evidence="3">F02</strain>
    </source>
</reference>
<name>A0A2N5XZQ2_9GAMM</name>
<organism evidence="2 3">
    <name type="scientific">Kineobactrum sediminis</name>
    <dbReference type="NCBI Taxonomy" id="1905677"/>
    <lineage>
        <taxon>Bacteria</taxon>
        <taxon>Pseudomonadati</taxon>
        <taxon>Pseudomonadota</taxon>
        <taxon>Gammaproteobacteria</taxon>
        <taxon>Cellvibrionales</taxon>
        <taxon>Halieaceae</taxon>
        <taxon>Kineobactrum</taxon>
    </lineage>
</organism>
<dbReference type="RefSeq" id="WP_101522184.1">
    <property type="nucleotide sequence ID" value="NZ_PKLZ01000011.1"/>
</dbReference>
<feature type="transmembrane region" description="Helical" evidence="1">
    <location>
        <begin position="20"/>
        <end position="40"/>
    </location>
</feature>
<dbReference type="GO" id="GO:0043683">
    <property type="term" value="P:type IV pilus assembly"/>
    <property type="evidence" value="ECO:0007669"/>
    <property type="project" value="InterPro"/>
</dbReference>
<dbReference type="EMBL" id="PKLZ01000011">
    <property type="protein sequence ID" value="PLW81621.1"/>
    <property type="molecule type" value="Genomic_DNA"/>
</dbReference>